<evidence type="ECO:0000313" key="17">
    <source>
        <dbReference type="Proteomes" id="UP000245380"/>
    </source>
</evidence>
<comment type="caution">
    <text evidence="16">The sequence shown here is derived from an EMBL/GenBank/DDBJ whole genome shotgun (WGS) entry which is preliminary data.</text>
</comment>
<dbReference type="InterPro" id="IPR037235">
    <property type="entry name" value="TRCF-like_C_D7"/>
</dbReference>
<dbReference type="InterPro" id="IPR027417">
    <property type="entry name" value="P-loop_NTPase"/>
</dbReference>
<feature type="domain" description="Helicase ATP-binding" evidence="14">
    <location>
        <begin position="635"/>
        <end position="796"/>
    </location>
</feature>
<evidence type="ECO:0000256" key="10">
    <source>
        <dbReference type="ARBA" id="ARBA00061104"/>
    </source>
</evidence>
<dbReference type="GO" id="GO:0005737">
    <property type="term" value="C:cytoplasm"/>
    <property type="evidence" value="ECO:0007669"/>
    <property type="project" value="UniProtKB-SubCell"/>
</dbReference>
<evidence type="ECO:0000259" key="15">
    <source>
        <dbReference type="PROSITE" id="PS51194"/>
    </source>
</evidence>
<keyword evidence="17" id="KW-1185">Reference proteome</keyword>
<dbReference type="Gene3D" id="2.40.10.170">
    <property type="match status" value="1"/>
</dbReference>
<evidence type="ECO:0000256" key="13">
    <source>
        <dbReference type="HAMAP-Rule" id="MF_00969"/>
    </source>
</evidence>
<comment type="similarity">
    <text evidence="10 13">In the N-terminal section; belongs to the UvrB family.</text>
</comment>
<evidence type="ECO:0000259" key="14">
    <source>
        <dbReference type="PROSITE" id="PS51192"/>
    </source>
</evidence>
<keyword evidence="3 13" id="KW-0547">Nucleotide-binding</keyword>
<organism evidence="16 17">
    <name type="scientific">Sulfoacidibacillus thermotolerans</name>
    <name type="common">Acidibacillus sulfuroxidans</name>
    <dbReference type="NCBI Taxonomy" id="1765684"/>
    <lineage>
        <taxon>Bacteria</taxon>
        <taxon>Bacillati</taxon>
        <taxon>Bacillota</taxon>
        <taxon>Bacilli</taxon>
        <taxon>Bacillales</taxon>
        <taxon>Alicyclobacillaceae</taxon>
        <taxon>Sulfoacidibacillus</taxon>
    </lineage>
</organism>
<dbReference type="InterPro" id="IPR003711">
    <property type="entry name" value="CarD-like/TRCF_RID"/>
</dbReference>
<dbReference type="Pfam" id="PF02559">
    <property type="entry name" value="CarD_TRCF_RID"/>
    <property type="match status" value="1"/>
</dbReference>
<dbReference type="Gene3D" id="3.90.1150.50">
    <property type="entry name" value="Transcription-repair-coupling factor, D7 domain"/>
    <property type="match status" value="1"/>
</dbReference>
<dbReference type="Pfam" id="PF00270">
    <property type="entry name" value="DEAD"/>
    <property type="match status" value="1"/>
</dbReference>
<dbReference type="AlphaFoldDB" id="A0A2U3DAY6"/>
<dbReference type="InterPro" id="IPR005118">
    <property type="entry name" value="TRCF_C"/>
</dbReference>
<dbReference type="Gene3D" id="3.40.50.300">
    <property type="entry name" value="P-loop containing nucleotide triphosphate hydrolases"/>
    <property type="match status" value="2"/>
</dbReference>
<dbReference type="PANTHER" id="PTHR47964">
    <property type="entry name" value="ATP-DEPENDENT DNA HELICASE HOMOLOG RECG, CHLOROPLASTIC"/>
    <property type="match status" value="1"/>
</dbReference>
<evidence type="ECO:0000256" key="7">
    <source>
        <dbReference type="ARBA" id="ARBA00022840"/>
    </source>
</evidence>
<dbReference type="InterPro" id="IPR014001">
    <property type="entry name" value="Helicase_ATP-bd"/>
</dbReference>
<dbReference type="InterPro" id="IPR036101">
    <property type="entry name" value="CarD-like/TRCF_RID_sf"/>
</dbReference>
<keyword evidence="2 13" id="KW-0963">Cytoplasm</keyword>
<gene>
    <name evidence="13" type="primary">mfd</name>
    <name evidence="16" type="ORF">BM613_02645</name>
</gene>
<protein>
    <recommendedName>
        <fullName evidence="12 13">Transcription-repair-coupling factor</fullName>
        <shortName evidence="13">TRCF</shortName>
        <ecNumber evidence="13">3.6.4.-</ecNumber>
    </recommendedName>
</protein>
<dbReference type="InterPro" id="IPR047112">
    <property type="entry name" value="RecG/Mfd"/>
</dbReference>
<dbReference type="SMART" id="SM00487">
    <property type="entry name" value="DEXDc"/>
    <property type="match status" value="1"/>
</dbReference>
<dbReference type="PROSITE" id="PS51194">
    <property type="entry name" value="HELICASE_CTER"/>
    <property type="match status" value="1"/>
</dbReference>
<evidence type="ECO:0000256" key="5">
    <source>
        <dbReference type="ARBA" id="ARBA00022801"/>
    </source>
</evidence>
<dbReference type="Gene3D" id="3.40.50.11140">
    <property type="match status" value="1"/>
</dbReference>
<evidence type="ECO:0000256" key="9">
    <source>
        <dbReference type="ARBA" id="ARBA00023204"/>
    </source>
</evidence>
<comment type="similarity">
    <text evidence="11 13">In the C-terminal section; belongs to the helicase family. RecG subfamily.</text>
</comment>
<dbReference type="InterPro" id="IPR004576">
    <property type="entry name" value="Mfd"/>
</dbReference>
<dbReference type="HAMAP" id="MF_00969">
    <property type="entry name" value="TRCF"/>
    <property type="match status" value="1"/>
</dbReference>
<dbReference type="Proteomes" id="UP000245380">
    <property type="component" value="Unassembled WGS sequence"/>
</dbReference>
<dbReference type="InterPro" id="IPR011545">
    <property type="entry name" value="DEAD/DEAH_box_helicase_dom"/>
</dbReference>
<dbReference type="Pfam" id="PF21132">
    <property type="entry name" value="MFD_D3"/>
    <property type="match status" value="1"/>
</dbReference>
<keyword evidence="9 13" id="KW-0234">DNA repair</keyword>
<keyword evidence="5 13" id="KW-0378">Hydrolase</keyword>
<dbReference type="SUPFAM" id="SSF141259">
    <property type="entry name" value="CarD-like"/>
    <property type="match status" value="1"/>
</dbReference>
<evidence type="ECO:0000256" key="12">
    <source>
        <dbReference type="ARBA" id="ARBA00070128"/>
    </source>
</evidence>
<dbReference type="GO" id="GO:0005524">
    <property type="term" value="F:ATP binding"/>
    <property type="evidence" value="ECO:0007669"/>
    <property type="project" value="UniProtKB-UniRule"/>
</dbReference>
<evidence type="ECO:0000256" key="8">
    <source>
        <dbReference type="ARBA" id="ARBA00023125"/>
    </source>
</evidence>
<dbReference type="FunFam" id="3.40.50.300:FF:000546">
    <property type="entry name" value="Transcription-repair-coupling factor"/>
    <property type="match status" value="1"/>
</dbReference>
<dbReference type="SUPFAM" id="SSF143517">
    <property type="entry name" value="TRCF domain-like"/>
    <property type="match status" value="1"/>
</dbReference>
<evidence type="ECO:0000256" key="2">
    <source>
        <dbReference type="ARBA" id="ARBA00022490"/>
    </source>
</evidence>
<keyword evidence="8 13" id="KW-0238">DNA-binding</keyword>
<dbReference type="Gene3D" id="3.40.50.11180">
    <property type="match status" value="1"/>
</dbReference>
<dbReference type="SUPFAM" id="SSF52540">
    <property type="entry name" value="P-loop containing nucleoside triphosphate hydrolases"/>
    <property type="match status" value="4"/>
</dbReference>
<dbReference type="NCBIfam" id="TIGR00580">
    <property type="entry name" value="mfd"/>
    <property type="match status" value="1"/>
</dbReference>
<feature type="domain" description="Helicase C-terminal" evidence="15">
    <location>
        <begin position="817"/>
        <end position="971"/>
    </location>
</feature>
<dbReference type="CDD" id="cd17991">
    <property type="entry name" value="DEXHc_TRCF"/>
    <property type="match status" value="1"/>
</dbReference>
<accession>A0A2U3DAY6</accession>
<sequence length="1176" mass="133551">MREIVRYFSTIDDMVQLRERLKKSGAQQIVAGLAGSARHLLYASLAMAEDPMVIVTHSMQTAEAIVTELSEWLGDWPIYLFPERELSHSDLIAYSPELAALRMEALVALHQGQAKVVVTTIRGLRQSTLPKVALAKHALSLARGQEFPLQEVVRNLGTLGYERAELVDARGQFSVRGGIVDVYPLFGSALRFEWFDEEIDSIRLFDVETQRSSDQIAQTTIWPAREMIADHEQMVLVADRVEEELHRHLSKLQSPDVAENLRRHVGNDILRLREGIHFPGLVRYVNRFYQDHYVFQDYIAHNALLVYDEPSRLRETMERVAREEAEWTTAALEHGEILPGMVDAVHVESIFHTNAQRQLFVNLFPRQVAGVSGAQIANFTMRTMQPFHGQLPMLKTELNRFQKTHQHIVFLAANEERADRLLRVLEDFSIEVERRSQFDPMAERPMLILGSLSSGFELPMAHLVVITENEVFVNRKRARKIRSDASEAARIKSYQDLHVGDYVVHVSHGIGKYMGIETLEIGGVHRDYLHLRYAGNDKLYVPVDQIHLIQKYLGSEEKEPRVHHLGGSDWVRTKNKVQKSVRDIAEDLIKLYAKRESTPGHAFKPDTEWQRDFESMFAYEETPDQLRAIQEIKRDMERSRPMDRLLCGDVGYGKTEVAIRAASKAVFDGKQVAVLVPTTILAQQHFETFRERFAGFPVTIEVLSRFRSKAESAKIVEGLANGTIDIVIGTHRLLQKNIKFKDLGLLVVDEEQRFGVTHKEKLKQLRANVDCLTLTATPIPRTLHMSMVGVRDLSVIETPPENRFPVQTYVVEYSDGLLREAIERELGRGGQVYVLYNQVNNIQAIADRVVRLVPEARVAIGHGQMPEDELERVMLDFLQGETDVLVSTTIIETGLDIPNVNTLIVFHADRMGLSQLYQLRGRVGRSNRIAYAYFTYQPDKALSEVAEKRLQAIKEFTELGSGFKIAMRDLAIRGAGNILGAEQHGHIGSVGFDMYTEMLAQAVRELRGEKVEEKVDPTVEITVDAFLPDTYVPEPAQKVELYKKFVACRTPEEVDDLREEIEDRYGSLPLQVENLVAVARIRAYAIRYELVSIVKKGTDVHISLSANAPRGLTGAAVYELIQLYPKRMGMQSNDGLYILVVEGRGISDQDLLQMILRILEQIGKLLNKQEELQNVQ</sequence>
<dbReference type="Gene3D" id="3.30.2060.10">
    <property type="entry name" value="Penicillin-binding protein 1b domain"/>
    <property type="match status" value="1"/>
</dbReference>
<dbReference type="SMART" id="SM00490">
    <property type="entry name" value="HELICc"/>
    <property type="match status" value="1"/>
</dbReference>
<dbReference type="Pfam" id="PF03461">
    <property type="entry name" value="TRCF"/>
    <property type="match status" value="1"/>
</dbReference>
<dbReference type="EC" id="3.6.4.-" evidence="13"/>
<dbReference type="RefSeq" id="WP_245926216.1">
    <property type="nucleotide sequence ID" value="NZ_MPDK01000003.1"/>
</dbReference>
<evidence type="ECO:0000256" key="4">
    <source>
        <dbReference type="ARBA" id="ARBA00022763"/>
    </source>
</evidence>
<keyword evidence="6" id="KW-0347">Helicase</keyword>
<comment type="subcellular location">
    <subcellularLocation>
        <location evidence="1 13">Cytoplasm</location>
    </subcellularLocation>
</comment>
<comment type="function">
    <text evidence="13">Couples transcription and DNA repair by recognizing RNA polymerase (RNAP) stalled at DNA lesions. Mediates ATP-dependent release of RNAP and its truncated transcript from the DNA, and recruitment of nucleotide excision repair machinery to the damaged site.</text>
</comment>
<keyword evidence="4 13" id="KW-0227">DNA damage</keyword>
<dbReference type="GO" id="GO:0003684">
    <property type="term" value="F:damaged DNA binding"/>
    <property type="evidence" value="ECO:0007669"/>
    <property type="project" value="InterPro"/>
</dbReference>
<evidence type="ECO:0000256" key="1">
    <source>
        <dbReference type="ARBA" id="ARBA00004496"/>
    </source>
</evidence>
<dbReference type="GO" id="GO:0003678">
    <property type="term" value="F:DNA helicase activity"/>
    <property type="evidence" value="ECO:0007669"/>
    <property type="project" value="TreeGrafter"/>
</dbReference>
<dbReference type="GO" id="GO:0016787">
    <property type="term" value="F:hydrolase activity"/>
    <property type="evidence" value="ECO:0007669"/>
    <property type="project" value="UniProtKB-KW"/>
</dbReference>
<dbReference type="Pfam" id="PF00271">
    <property type="entry name" value="Helicase_C"/>
    <property type="match status" value="1"/>
</dbReference>
<keyword evidence="7 13" id="KW-0067">ATP-binding</keyword>
<dbReference type="SMART" id="SM01058">
    <property type="entry name" value="CarD_TRCF"/>
    <property type="match status" value="1"/>
</dbReference>
<evidence type="ECO:0000256" key="3">
    <source>
        <dbReference type="ARBA" id="ARBA00022741"/>
    </source>
</evidence>
<dbReference type="EMBL" id="MPDK01000003">
    <property type="protein sequence ID" value="PWI58446.1"/>
    <property type="molecule type" value="Genomic_DNA"/>
</dbReference>
<dbReference type="InterPro" id="IPR048635">
    <property type="entry name" value="MFD_D3"/>
</dbReference>
<dbReference type="PROSITE" id="PS51192">
    <property type="entry name" value="HELICASE_ATP_BIND_1"/>
    <property type="match status" value="1"/>
</dbReference>
<evidence type="ECO:0000256" key="11">
    <source>
        <dbReference type="ARBA" id="ARBA00061399"/>
    </source>
</evidence>
<reference evidence="16 17" key="1">
    <citation type="submission" date="2016-11" db="EMBL/GenBank/DDBJ databases">
        <title>Comparative genomics of Acidibacillus ferroxidans species.</title>
        <authorList>
            <person name="Oliveira G."/>
            <person name="Nunes G."/>
            <person name="Oliveira R."/>
            <person name="Araujo F."/>
            <person name="Salim A."/>
            <person name="Scholte L."/>
            <person name="Morais D."/>
            <person name="Nancucheo I."/>
            <person name="Johnson D.B."/>
            <person name="Grail B."/>
            <person name="Bittencourt J."/>
            <person name="Valadares R."/>
        </authorList>
    </citation>
    <scope>NUCLEOTIDE SEQUENCE [LARGE SCALE GENOMIC DNA]</scope>
    <source>
        <strain evidence="16 17">Y002</strain>
    </source>
</reference>
<evidence type="ECO:0000256" key="6">
    <source>
        <dbReference type="ARBA" id="ARBA00022806"/>
    </source>
</evidence>
<dbReference type="GO" id="GO:0006355">
    <property type="term" value="P:regulation of DNA-templated transcription"/>
    <property type="evidence" value="ECO:0007669"/>
    <property type="project" value="UniProtKB-UniRule"/>
</dbReference>
<name>A0A2U3DAY6_SULT2</name>
<dbReference type="InterPro" id="IPR041471">
    <property type="entry name" value="UvrB_inter"/>
</dbReference>
<dbReference type="InterPro" id="IPR001650">
    <property type="entry name" value="Helicase_C-like"/>
</dbReference>
<dbReference type="PANTHER" id="PTHR47964:SF1">
    <property type="entry name" value="ATP-DEPENDENT DNA HELICASE HOMOLOG RECG, CHLOROPLASTIC"/>
    <property type="match status" value="1"/>
</dbReference>
<dbReference type="Pfam" id="PF17757">
    <property type="entry name" value="UvrB_inter"/>
    <property type="match status" value="1"/>
</dbReference>
<dbReference type="SMART" id="SM00982">
    <property type="entry name" value="TRCF"/>
    <property type="match status" value="1"/>
</dbReference>
<proteinExistence type="inferred from homology"/>
<dbReference type="GO" id="GO:0000716">
    <property type="term" value="P:transcription-coupled nucleotide-excision repair, DNA damage recognition"/>
    <property type="evidence" value="ECO:0007669"/>
    <property type="project" value="UniProtKB-UniRule"/>
</dbReference>
<evidence type="ECO:0000313" key="16">
    <source>
        <dbReference type="EMBL" id="PWI58446.1"/>
    </source>
</evidence>